<dbReference type="OrthoDB" id="1523552at2"/>
<evidence type="ECO:0000256" key="1">
    <source>
        <dbReference type="SAM" id="Phobius"/>
    </source>
</evidence>
<evidence type="ECO:0000313" key="3">
    <source>
        <dbReference type="Proteomes" id="UP000199071"/>
    </source>
</evidence>
<reference evidence="2 3" key="1">
    <citation type="submission" date="2016-10" db="EMBL/GenBank/DDBJ databases">
        <authorList>
            <person name="de Groot N.N."/>
        </authorList>
    </citation>
    <scope>NUCLEOTIDE SEQUENCE [LARGE SCALE GENOMIC DNA]</scope>
    <source>
        <strain evidence="2 3">ATCC 35022</strain>
    </source>
</reference>
<name>A0A1G6C9D0_9HYPH</name>
<proteinExistence type="predicted"/>
<feature type="transmembrane region" description="Helical" evidence="1">
    <location>
        <begin position="78"/>
        <end position="102"/>
    </location>
</feature>
<dbReference type="STRING" id="665467.SAMN02982931_02219"/>
<organism evidence="2 3">
    <name type="scientific">Bauldia litoralis</name>
    <dbReference type="NCBI Taxonomy" id="665467"/>
    <lineage>
        <taxon>Bacteria</taxon>
        <taxon>Pseudomonadati</taxon>
        <taxon>Pseudomonadota</taxon>
        <taxon>Alphaproteobacteria</taxon>
        <taxon>Hyphomicrobiales</taxon>
        <taxon>Kaistiaceae</taxon>
        <taxon>Bauldia</taxon>
    </lineage>
</organism>
<protein>
    <recommendedName>
        <fullName evidence="4">DUF1499 domain-containing protein</fullName>
    </recommendedName>
</protein>
<keyword evidence="1" id="KW-0812">Transmembrane</keyword>
<dbReference type="Pfam" id="PF07386">
    <property type="entry name" value="DUF1499"/>
    <property type="match status" value="1"/>
</dbReference>
<feature type="transmembrane region" description="Helical" evidence="1">
    <location>
        <begin position="12"/>
        <end position="32"/>
    </location>
</feature>
<evidence type="ECO:0000313" key="2">
    <source>
        <dbReference type="EMBL" id="SDB29477.1"/>
    </source>
</evidence>
<sequence length="259" mass="27577">MSSRLRERRSSLATWSSRLALVSIPILVIVAIGHRSGLMSATQAYASMALGFGLAGLAVLAALGALEGIWRDGRKGLGSAIAGLLVGLAVLVLPLAGAWHLMSYPQLIDISTDLEDPPAFLLAAADRPADARPVTDPSEDDADVQREAYPDIVPRHYPVGTARVFEDAKVIVDRRGWRLLGARPPTETAEAGWIEAVAATPVFGFRQDVAIRILPDGEGALVDVRSAARNGAHDLGANAERIRAFFRDLDASLQGISEE</sequence>
<keyword evidence="1" id="KW-1133">Transmembrane helix</keyword>
<keyword evidence="3" id="KW-1185">Reference proteome</keyword>
<dbReference type="RefSeq" id="WP_090876498.1">
    <property type="nucleotide sequence ID" value="NZ_FMXQ01000004.1"/>
</dbReference>
<dbReference type="InterPro" id="IPR010865">
    <property type="entry name" value="DUF1499"/>
</dbReference>
<accession>A0A1G6C9D0</accession>
<dbReference type="EMBL" id="FMXQ01000004">
    <property type="protein sequence ID" value="SDB29477.1"/>
    <property type="molecule type" value="Genomic_DNA"/>
</dbReference>
<keyword evidence="1" id="KW-0472">Membrane</keyword>
<feature type="transmembrane region" description="Helical" evidence="1">
    <location>
        <begin position="44"/>
        <end position="66"/>
    </location>
</feature>
<dbReference type="Proteomes" id="UP000199071">
    <property type="component" value="Unassembled WGS sequence"/>
</dbReference>
<gene>
    <name evidence="2" type="ORF">SAMN02982931_02219</name>
</gene>
<evidence type="ECO:0008006" key="4">
    <source>
        <dbReference type="Google" id="ProtNLM"/>
    </source>
</evidence>
<dbReference type="AlphaFoldDB" id="A0A1G6C9D0"/>